<evidence type="ECO:0000313" key="3">
    <source>
        <dbReference type="Proteomes" id="UP000706333"/>
    </source>
</evidence>
<dbReference type="RefSeq" id="WP_201157595.1">
    <property type="nucleotide sequence ID" value="NZ_NHSD01000276.1"/>
</dbReference>
<feature type="domain" description="NADH:ubiquinone oxidoreductase intermediate-associated protein 30" evidence="1">
    <location>
        <begin position="21"/>
        <end position="156"/>
    </location>
</feature>
<reference evidence="2" key="1">
    <citation type="submission" date="2017-05" db="EMBL/GenBank/DDBJ databases">
        <authorList>
            <person name="Imhoff J.F."/>
            <person name="Rahn T."/>
            <person name="Kuenzel S."/>
            <person name="Neulinger S.C."/>
        </authorList>
    </citation>
    <scope>NUCLEOTIDE SEQUENCE</scope>
    <source>
        <strain evidence="2">LMG 28126</strain>
    </source>
</reference>
<accession>A0A934TKL3</accession>
<dbReference type="SUPFAM" id="SSF49785">
    <property type="entry name" value="Galactose-binding domain-like"/>
    <property type="match status" value="1"/>
</dbReference>
<organism evidence="2 3">
    <name type="scientific">Rhodobaculum claviforme</name>
    <dbReference type="NCBI Taxonomy" id="1549854"/>
    <lineage>
        <taxon>Bacteria</taxon>
        <taxon>Pseudomonadati</taxon>
        <taxon>Pseudomonadota</taxon>
        <taxon>Alphaproteobacteria</taxon>
        <taxon>Rhodobacterales</taxon>
        <taxon>Paracoccaceae</taxon>
        <taxon>Rhodobaculum</taxon>
    </lineage>
</organism>
<dbReference type="InterPro" id="IPR008979">
    <property type="entry name" value="Galactose-bd-like_sf"/>
</dbReference>
<evidence type="ECO:0000313" key="2">
    <source>
        <dbReference type="EMBL" id="MBK5927844.1"/>
    </source>
</evidence>
<proteinExistence type="predicted"/>
<reference evidence="2" key="2">
    <citation type="journal article" date="2020" name="Microorganisms">
        <title>Osmotic Adaptation and Compatible Solute Biosynthesis of Phototrophic Bacteria as Revealed from Genome Analyses.</title>
        <authorList>
            <person name="Imhoff J.F."/>
            <person name="Rahn T."/>
            <person name="Kunzel S."/>
            <person name="Keller A."/>
            <person name="Neulinger S.C."/>
        </authorList>
    </citation>
    <scope>NUCLEOTIDE SEQUENCE</scope>
    <source>
        <strain evidence="2">LMG 28126</strain>
    </source>
</reference>
<dbReference type="Proteomes" id="UP000706333">
    <property type="component" value="Unassembled WGS sequence"/>
</dbReference>
<dbReference type="InterPro" id="IPR013857">
    <property type="entry name" value="NADH-UbQ_OxRdtase-assoc_prot30"/>
</dbReference>
<dbReference type="Pfam" id="PF08547">
    <property type="entry name" value="CIA30"/>
    <property type="match status" value="1"/>
</dbReference>
<dbReference type="EMBL" id="NHSD01000276">
    <property type="protein sequence ID" value="MBK5927844.1"/>
    <property type="molecule type" value="Genomic_DNA"/>
</dbReference>
<sequence length="172" mass="18783">MSDAAILDDLSRPHPESTLGTRWALVTDGVMGGVSQGLLRRADVAGRPALRMTGTVRTENNGGFVQMALDLAPGGGTLDARGWAGLELDLLGNGVEYGVHLRTDTIARPWQSWRQPVTPARRWSTLRLAFGDFAPHRIDAPLDRLRLRRIGLVAIGRPFEADLALGGLRLWR</sequence>
<gene>
    <name evidence="2" type="ORF">CCR87_10975</name>
</gene>
<protein>
    <submittedName>
        <fullName evidence="2">CIA30 family protein</fullName>
    </submittedName>
</protein>
<keyword evidence="3" id="KW-1185">Reference proteome</keyword>
<evidence type="ECO:0000259" key="1">
    <source>
        <dbReference type="Pfam" id="PF08547"/>
    </source>
</evidence>
<comment type="caution">
    <text evidence="2">The sequence shown here is derived from an EMBL/GenBank/DDBJ whole genome shotgun (WGS) entry which is preliminary data.</text>
</comment>
<name>A0A934TKL3_9RHOB</name>
<dbReference type="AlphaFoldDB" id="A0A934TKL3"/>